<reference evidence="13 14" key="1">
    <citation type="submission" date="2018-01" db="EMBL/GenBank/DDBJ databases">
        <authorList>
            <person name="Paulsen S."/>
            <person name="Gram L.K."/>
        </authorList>
    </citation>
    <scope>NUCLEOTIDE SEQUENCE [LARGE SCALE GENOMIC DNA]</scope>
    <source>
        <strain evidence="13 14">S2676</strain>
    </source>
</reference>
<dbReference type="InterPro" id="IPR037066">
    <property type="entry name" value="Plug_dom_sf"/>
</dbReference>
<comment type="subcellular location">
    <subcellularLocation>
        <location evidence="1 9">Cell outer membrane</location>
        <topology evidence="1 9">Multi-pass membrane protein</topology>
    </subcellularLocation>
</comment>
<comment type="similarity">
    <text evidence="2 9 10">Belongs to the TonB-dependent receptor family.</text>
</comment>
<dbReference type="InterPro" id="IPR036942">
    <property type="entry name" value="Beta-barrel_TonB_sf"/>
</dbReference>
<evidence type="ECO:0000256" key="10">
    <source>
        <dbReference type="RuleBase" id="RU003357"/>
    </source>
</evidence>
<dbReference type="Proteomes" id="UP000310249">
    <property type="component" value="Unassembled WGS sequence"/>
</dbReference>
<reference evidence="14" key="2">
    <citation type="submission" date="2019-06" db="EMBL/GenBank/DDBJ databases">
        <title>Co-occurence of chitin degradation, pigmentation and bioactivity in marine Pseudoalteromonas.</title>
        <authorList>
            <person name="Sonnenschein E.C."/>
            <person name="Bech P.K."/>
        </authorList>
    </citation>
    <scope>NUCLEOTIDE SEQUENCE [LARGE SCALE GENOMIC DNA]</scope>
    <source>
        <strain evidence="14">S2676</strain>
    </source>
</reference>
<keyword evidence="5 9" id="KW-0812">Transmembrane</keyword>
<keyword evidence="7 9" id="KW-0472">Membrane</keyword>
<evidence type="ECO:0000313" key="13">
    <source>
        <dbReference type="EMBL" id="TMP33159.1"/>
    </source>
</evidence>
<keyword evidence="8 9" id="KW-0998">Cell outer membrane</keyword>
<gene>
    <name evidence="13" type="ORF">CWB99_00470</name>
</gene>
<dbReference type="PROSITE" id="PS52016">
    <property type="entry name" value="TONB_DEPENDENT_REC_3"/>
    <property type="match status" value="1"/>
</dbReference>
<dbReference type="SUPFAM" id="SSF56935">
    <property type="entry name" value="Porins"/>
    <property type="match status" value="1"/>
</dbReference>
<dbReference type="PANTHER" id="PTHR30069:SF41">
    <property type="entry name" value="HEME_HEMOPEXIN UTILIZATION PROTEIN C"/>
    <property type="match status" value="1"/>
</dbReference>
<sequence length="615" mass="68531">MIQCLLLSTIATQGSAIETIEVIGGKNLLASESFTNVNITHIGKEDLHGANNTIADWIIQVPGVALNGQGGLYQSYSIRGLSRWRVRTEVNGIVLLTDRRAGNSASFIDPGLLQLASVQKGPAAMLYGSEAIGGVISMSSVQGEQDTLELGYEDTGNGRRFLAVTGEEHYNLAFAYRKKEKSYAPNGDELNNGFEQFSSSLRYQHTLTNGIELNMSWLPSLSKDVGKNSVTFPDSQIATYPEDLHSLAQLSLNSETWFVNVFHHYQNWDSDVTRLGKRHNLTQYQAHTLGTNLYHEYDWQGIPLRAGLDWTARRGVSITDQESDLKAVNDPTNSTLLNGKQDNIAAFINGIWEDKGWRVDFGARFDHFSASNFGRSKSDSHISHSIGVTKQWQSHSLSLNYASAFRFPTLTELYFNGVTPRGNTLGNDTLEPETSQGFELTYRLEKDNIDTTVNLFHTRLDDYIERVKLVSGDRTYQNLDQAIISGAEVATNIEVSDALSYTFGYTHQQGKSKSGDHLADISPSKLSLSGHYAWQSFEFAPAVHYQLAKQNVGSGEAALKRSLVADLNMSWYMDESWTLRAGVLNLFNRLHRTTADEDAPYHAERTIKLDISWQI</sequence>
<dbReference type="InterPro" id="IPR039426">
    <property type="entry name" value="TonB-dep_rcpt-like"/>
</dbReference>
<evidence type="ECO:0000256" key="2">
    <source>
        <dbReference type="ARBA" id="ARBA00009810"/>
    </source>
</evidence>
<dbReference type="InterPro" id="IPR000531">
    <property type="entry name" value="Beta-barrel_TonB"/>
</dbReference>
<keyword evidence="3 9" id="KW-0813">Transport</keyword>
<dbReference type="AlphaFoldDB" id="A0A5S3WWF9"/>
<evidence type="ECO:0008006" key="15">
    <source>
        <dbReference type="Google" id="ProtNLM"/>
    </source>
</evidence>
<name>A0A5S3WWF9_9GAMM</name>
<accession>A0A5S3WWF9</accession>
<dbReference type="PANTHER" id="PTHR30069">
    <property type="entry name" value="TONB-DEPENDENT OUTER MEMBRANE RECEPTOR"/>
    <property type="match status" value="1"/>
</dbReference>
<keyword evidence="4 9" id="KW-1134">Transmembrane beta strand</keyword>
<evidence type="ECO:0000256" key="9">
    <source>
        <dbReference type="PROSITE-ProRule" id="PRU01360"/>
    </source>
</evidence>
<evidence type="ECO:0000313" key="14">
    <source>
        <dbReference type="Proteomes" id="UP000310249"/>
    </source>
</evidence>
<dbReference type="GO" id="GO:0044718">
    <property type="term" value="P:siderophore transmembrane transport"/>
    <property type="evidence" value="ECO:0007669"/>
    <property type="project" value="TreeGrafter"/>
</dbReference>
<evidence type="ECO:0000256" key="3">
    <source>
        <dbReference type="ARBA" id="ARBA00022448"/>
    </source>
</evidence>
<dbReference type="EMBL" id="PNCI01000001">
    <property type="protein sequence ID" value="TMP33159.1"/>
    <property type="molecule type" value="Genomic_DNA"/>
</dbReference>
<protein>
    <recommendedName>
        <fullName evidence="15">TonB-dependent receptor</fullName>
    </recommendedName>
</protein>
<evidence type="ECO:0000256" key="7">
    <source>
        <dbReference type="ARBA" id="ARBA00023136"/>
    </source>
</evidence>
<evidence type="ECO:0000256" key="8">
    <source>
        <dbReference type="ARBA" id="ARBA00023237"/>
    </source>
</evidence>
<evidence type="ECO:0000256" key="1">
    <source>
        <dbReference type="ARBA" id="ARBA00004571"/>
    </source>
</evidence>
<keyword evidence="6 10" id="KW-0798">TonB box</keyword>
<dbReference type="RefSeq" id="WP_138551942.1">
    <property type="nucleotide sequence ID" value="NZ_PNCH01000031.1"/>
</dbReference>
<dbReference type="Pfam" id="PF00593">
    <property type="entry name" value="TonB_dep_Rec_b-barrel"/>
    <property type="match status" value="1"/>
</dbReference>
<feature type="domain" description="TonB-dependent receptor plug" evidence="12">
    <location>
        <begin position="35"/>
        <end position="135"/>
    </location>
</feature>
<dbReference type="OrthoDB" id="9764669at2"/>
<comment type="caution">
    <text evidence="13">The sequence shown here is derived from an EMBL/GenBank/DDBJ whole genome shotgun (WGS) entry which is preliminary data.</text>
</comment>
<dbReference type="GO" id="GO:0015344">
    <property type="term" value="F:siderophore uptake transmembrane transporter activity"/>
    <property type="evidence" value="ECO:0007669"/>
    <property type="project" value="TreeGrafter"/>
</dbReference>
<dbReference type="Gene3D" id="2.40.170.20">
    <property type="entry name" value="TonB-dependent receptor, beta-barrel domain"/>
    <property type="match status" value="1"/>
</dbReference>
<feature type="domain" description="TonB-dependent receptor-like beta-barrel" evidence="11">
    <location>
        <begin position="153"/>
        <end position="586"/>
    </location>
</feature>
<evidence type="ECO:0000256" key="6">
    <source>
        <dbReference type="ARBA" id="ARBA00023077"/>
    </source>
</evidence>
<dbReference type="Gene3D" id="2.170.130.10">
    <property type="entry name" value="TonB-dependent receptor, plug domain"/>
    <property type="match status" value="1"/>
</dbReference>
<dbReference type="Pfam" id="PF07715">
    <property type="entry name" value="Plug"/>
    <property type="match status" value="1"/>
</dbReference>
<proteinExistence type="inferred from homology"/>
<evidence type="ECO:0000259" key="12">
    <source>
        <dbReference type="Pfam" id="PF07715"/>
    </source>
</evidence>
<organism evidence="13 14">
    <name type="scientific">Pseudoalteromonas rubra</name>
    <dbReference type="NCBI Taxonomy" id="43658"/>
    <lineage>
        <taxon>Bacteria</taxon>
        <taxon>Pseudomonadati</taxon>
        <taxon>Pseudomonadota</taxon>
        <taxon>Gammaproteobacteria</taxon>
        <taxon>Alteromonadales</taxon>
        <taxon>Pseudoalteromonadaceae</taxon>
        <taxon>Pseudoalteromonas</taxon>
    </lineage>
</organism>
<dbReference type="InterPro" id="IPR012910">
    <property type="entry name" value="Plug_dom"/>
</dbReference>
<dbReference type="GO" id="GO:0009279">
    <property type="term" value="C:cell outer membrane"/>
    <property type="evidence" value="ECO:0007669"/>
    <property type="project" value="UniProtKB-SubCell"/>
</dbReference>
<evidence type="ECO:0000259" key="11">
    <source>
        <dbReference type="Pfam" id="PF00593"/>
    </source>
</evidence>
<evidence type="ECO:0000256" key="5">
    <source>
        <dbReference type="ARBA" id="ARBA00022692"/>
    </source>
</evidence>
<evidence type="ECO:0000256" key="4">
    <source>
        <dbReference type="ARBA" id="ARBA00022452"/>
    </source>
</evidence>